<protein>
    <recommendedName>
        <fullName evidence="3">RNA polymerase subunit sigma-70</fullName>
    </recommendedName>
</protein>
<reference evidence="2" key="1">
    <citation type="journal article" date="2021" name="Proc. Natl. Acad. Sci. U.S.A.">
        <title>A Catalog of Tens of Thousands of Viruses from Human Metagenomes Reveals Hidden Associations with Chronic Diseases.</title>
        <authorList>
            <person name="Tisza M.J."/>
            <person name="Buck C.B."/>
        </authorList>
    </citation>
    <scope>NUCLEOTIDE SEQUENCE</scope>
    <source>
        <strain evidence="2">CtGjZ5</strain>
    </source>
</reference>
<sequence>MDKEILKQYIDACELVKEAKEDIRKLKKNRKRIEQDRVTGSAHEFPYTKKSYHIEGLAYPIVKDPDELDRREEILKTRIQNAERIKREVDAWMLTIPQRMQRIIRYRIFEELPWGEVAIKMGRRATADSVKKEYQRFMDEK</sequence>
<organism evidence="2">
    <name type="scientific">Myoviridae sp. ctGjZ5</name>
    <dbReference type="NCBI Taxonomy" id="2826634"/>
    <lineage>
        <taxon>Viruses</taxon>
        <taxon>Duplodnaviria</taxon>
        <taxon>Heunggongvirae</taxon>
        <taxon>Uroviricota</taxon>
        <taxon>Caudoviricetes</taxon>
    </lineage>
</organism>
<dbReference type="EMBL" id="BK014974">
    <property type="protein sequence ID" value="DAD85139.1"/>
    <property type="molecule type" value="Genomic_DNA"/>
</dbReference>
<keyword evidence="1" id="KW-0175">Coiled coil</keyword>
<accession>A0A8S5MT47</accession>
<evidence type="ECO:0008006" key="3">
    <source>
        <dbReference type="Google" id="ProtNLM"/>
    </source>
</evidence>
<proteinExistence type="predicted"/>
<name>A0A8S5MT47_9CAUD</name>
<evidence type="ECO:0000256" key="1">
    <source>
        <dbReference type="SAM" id="Coils"/>
    </source>
</evidence>
<evidence type="ECO:0000313" key="2">
    <source>
        <dbReference type="EMBL" id="DAD85139.1"/>
    </source>
</evidence>
<feature type="coiled-coil region" evidence="1">
    <location>
        <begin position="9"/>
        <end position="36"/>
    </location>
</feature>